<sequence length="238" mass="27015">MGTIEQELTRQPTLALYRHGAPLRILVDASSYGLGEVLEQHQEKPWKPIICASRSLSETETKYAQIETEALAATWACEKFKEYILDSHRPKTAGETTCILNHCRPSSQTSEITDAVDMLLLHHSVRARQRIPHTRCSFLGSDRESKQRRGGDPGRRIVHSQHHSGNTIFDKCLAEIKEAQDKDLACQKLKKHIGHESWYKDSIYWSVRGQLTCNKVLIMKKTNFDSGTATSTNVEKDK</sequence>
<organism evidence="4 5">
    <name type="scientific">Dryococelus australis</name>
    <dbReference type="NCBI Taxonomy" id="614101"/>
    <lineage>
        <taxon>Eukaryota</taxon>
        <taxon>Metazoa</taxon>
        <taxon>Ecdysozoa</taxon>
        <taxon>Arthropoda</taxon>
        <taxon>Hexapoda</taxon>
        <taxon>Insecta</taxon>
        <taxon>Pterygota</taxon>
        <taxon>Neoptera</taxon>
        <taxon>Polyneoptera</taxon>
        <taxon>Phasmatodea</taxon>
        <taxon>Verophasmatodea</taxon>
        <taxon>Anareolatae</taxon>
        <taxon>Phasmatidae</taxon>
        <taxon>Eurycanthinae</taxon>
        <taxon>Dryococelus</taxon>
    </lineage>
</organism>
<dbReference type="EMBL" id="JARBHB010000006">
    <property type="protein sequence ID" value="KAJ8881734.1"/>
    <property type="molecule type" value="Genomic_DNA"/>
</dbReference>
<dbReference type="Pfam" id="PF17919">
    <property type="entry name" value="RT_RNaseH_2"/>
    <property type="match status" value="1"/>
</dbReference>
<proteinExistence type="predicted"/>
<feature type="compositionally biased region" description="Basic and acidic residues" evidence="2">
    <location>
        <begin position="141"/>
        <end position="155"/>
    </location>
</feature>
<evidence type="ECO:0000256" key="2">
    <source>
        <dbReference type="SAM" id="MobiDB-lite"/>
    </source>
</evidence>
<name>A0ABQ9HBT7_9NEOP</name>
<evidence type="ECO:0000259" key="3">
    <source>
        <dbReference type="Pfam" id="PF17919"/>
    </source>
</evidence>
<evidence type="ECO:0000256" key="1">
    <source>
        <dbReference type="ARBA" id="ARBA00023268"/>
    </source>
</evidence>
<protein>
    <recommendedName>
        <fullName evidence="3">Reverse transcriptase/retrotransposon-derived protein RNase H-like domain-containing protein</fullName>
    </recommendedName>
</protein>
<dbReference type="PANTHER" id="PTHR37984:SF5">
    <property type="entry name" value="PROTEIN NYNRIN-LIKE"/>
    <property type="match status" value="1"/>
</dbReference>
<keyword evidence="1" id="KW-0511">Multifunctional enzyme</keyword>
<dbReference type="InterPro" id="IPR043502">
    <property type="entry name" value="DNA/RNA_pol_sf"/>
</dbReference>
<dbReference type="PANTHER" id="PTHR37984">
    <property type="entry name" value="PROTEIN CBG26694"/>
    <property type="match status" value="1"/>
</dbReference>
<evidence type="ECO:0000313" key="4">
    <source>
        <dbReference type="EMBL" id="KAJ8881734.1"/>
    </source>
</evidence>
<keyword evidence="5" id="KW-1185">Reference proteome</keyword>
<gene>
    <name evidence="4" type="ORF">PR048_018220</name>
</gene>
<feature type="region of interest" description="Disordered" evidence="2">
    <location>
        <begin position="141"/>
        <end position="160"/>
    </location>
</feature>
<evidence type="ECO:0000313" key="5">
    <source>
        <dbReference type="Proteomes" id="UP001159363"/>
    </source>
</evidence>
<dbReference type="InterPro" id="IPR041577">
    <property type="entry name" value="RT_RNaseH_2"/>
</dbReference>
<dbReference type="Proteomes" id="UP001159363">
    <property type="component" value="Chromosome 5"/>
</dbReference>
<feature type="domain" description="Reverse transcriptase/retrotransposon-derived protein RNase H-like" evidence="3">
    <location>
        <begin position="3"/>
        <end position="87"/>
    </location>
</feature>
<reference evidence="4 5" key="1">
    <citation type="submission" date="2023-02" db="EMBL/GenBank/DDBJ databases">
        <title>LHISI_Scaffold_Assembly.</title>
        <authorList>
            <person name="Stuart O.P."/>
            <person name="Cleave R."/>
            <person name="Magrath M.J.L."/>
            <person name="Mikheyev A.S."/>
        </authorList>
    </citation>
    <scope>NUCLEOTIDE SEQUENCE [LARGE SCALE GENOMIC DNA]</scope>
    <source>
        <strain evidence="4">Daus_M_001</strain>
        <tissue evidence="4">Leg muscle</tissue>
    </source>
</reference>
<comment type="caution">
    <text evidence="4">The sequence shown here is derived from an EMBL/GenBank/DDBJ whole genome shotgun (WGS) entry which is preliminary data.</text>
</comment>
<dbReference type="InterPro" id="IPR050951">
    <property type="entry name" value="Retrovirus_Pol_polyprotein"/>
</dbReference>
<dbReference type="SUPFAM" id="SSF56672">
    <property type="entry name" value="DNA/RNA polymerases"/>
    <property type="match status" value="1"/>
</dbReference>
<accession>A0ABQ9HBT7</accession>
<dbReference type="Gene3D" id="3.10.20.370">
    <property type="match status" value="1"/>
</dbReference>